<feature type="signal peptide" evidence="2">
    <location>
        <begin position="1"/>
        <end position="34"/>
    </location>
</feature>
<keyword evidence="4" id="KW-0378">Hydrolase</keyword>
<reference evidence="4 5" key="1">
    <citation type="submission" date="2024-03" db="EMBL/GenBank/DDBJ databases">
        <title>The complete genome of Streptomyces sirii sp.nov.</title>
        <authorList>
            <person name="Zakalyukina Y.V."/>
            <person name="Belik A.R."/>
            <person name="Biryukov M.V."/>
            <person name="Baturina O.A."/>
            <person name="Kabilov M.R."/>
        </authorList>
    </citation>
    <scope>NUCLEOTIDE SEQUENCE [LARGE SCALE GENOMIC DNA]</scope>
    <source>
        <strain evidence="4 5">BP-8</strain>
    </source>
</reference>
<evidence type="ECO:0000259" key="3">
    <source>
        <dbReference type="Pfam" id="PF13472"/>
    </source>
</evidence>
<evidence type="ECO:0000256" key="2">
    <source>
        <dbReference type="SAM" id="SignalP"/>
    </source>
</evidence>
<dbReference type="EMBL" id="CP147982">
    <property type="protein sequence ID" value="WXK77127.1"/>
    <property type="molecule type" value="Genomic_DNA"/>
</dbReference>
<dbReference type="InterPro" id="IPR013830">
    <property type="entry name" value="SGNH_hydro"/>
</dbReference>
<dbReference type="Pfam" id="PF13472">
    <property type="entry name" value="Lipase_GDSL_2"/>
    <property type="match status" value="1"/>
</dbReference>
<dbReference type="PANTHER" id="PTHR37981:SF1">
    <property type="entry name" value="SGNH HYDROLASE-TYPE ESTERASE DOMAIN-CONTAINING PROTEIN"/>
    <property type="match status" value="1"/>
</dbReference>
<dbReference type="InterPro" id="IPR037460">
    <property type="entry name" value="SEST-like"/>
</dbReference>
<dbReference type="SUPFAM" id="SSF52266">
    <property type="entry name" value="SGNH hydrolase"/>
    <property type="match status" value="1"/>
</dbReference>
<dbReference type="InterPro" id="IPR036514">
    <property type="entry name" value="SGNH_hydro_sf"/>
</dbReference>
<evidence type="ECO:0000256" key="1">
    <source>
        <dbReference type="SAM" id="MobiDB-lite"/>
    </source>
</evidence>
<feature type="region of interest" description="Disordered" evidence="1">
    <location>
        <begin position="102"/>
        <end position="121"/>
    </location>
</feature>
<protein>
    <submittedName>
        <fullName evidence="4">SGNH/GDSL hydrolase family protein</fullName>
        <ecNumber evidence="4">3.1.-.-</ecNumber>
    </submittedName>
</protein>
<gene>
    <name evidence="4" type="ORF">WAB15_14600</name>
</gene>
<dbReference type="EC" id="3.1.-.-" evidence="4"/>
<sequence length="345" mass="36626">MSRLRMPVVTRLALAGAAALAVVGSSLTPSGAPAAAADRPTYVALGDSYSAGVFVRPWDDGDGCGRSYRNYPHQVAERLGYELTDVTCGAAEVVEGVLEPQPSEKVLGPPTTPPPGGWDEKPAQIDALSDETDYVTVSIGGNSLGFGPIMTKCLELGAFAPVWKRKPCTDYYSDGGGGAAWLRGRFDRLDDDFDRMMARIREAAPHARIAVVGYPAVVADPSGCRYGHWNQLGSIRKGDMPWVDALERDVNGLLEKQAADHGTAYVDTYGPSAAHGVCESGDAKWMYGIKDDLTGDGDQTDPPAGMCRQIPGSGESCTLIHPNARGLDNQAREVAEALRTPTSRG</sequence>
<name>A0ABZ2QKS1_9ACTN</name>
<accession>A0ABZ2QKS1</accession>
<feature type="domain" description="SGNH hydrolase-type esterase" evidence="3">
    <location>
        <begin position="44"/>
        <end position="326"/>
    </location>
</feature>
<dbReference type="CDD" id="cd01823">
    <property type="entry name" value="SEST_like"/>
    <property type="match status" value="1"/>
</dbReference>
<keyword evidence="2" id="KW-0732">Signal</keyword>
<dbReference type="RefSeq" id="WP_407286526.1">
    <property type="nucleotide sequence ID" value="NZ_CP147982.1"/>
</dbReference>
<proteinExistence type="predicted"/>
<keyword evidence="5" id="KW-1185">Reference proteome</keyword>
<evidence type="ECO:0000313" key="5">
    <source>
        <dbReference type="Proteomes" id="UP001626628"/>
    </source>
</evidence>
<feature type="chain" id="PRO_5046882332" evidence="2">
    <location>
        <begin position="35"/>
        <end position="345"/>
    </location>
</feature>
<dbReference type="Proteomes" id="UP001626628">
    <property type="component" value="Chromosome"/>
</dbReference>
<dbReference type="Gene3D" id="3.40.50.1110">
    <property type="entry name" value="SGNH hydrolase"/>
    <property type="match status" value="1"/>
</dbReference>
<evidence type="ECO:0000313" key="4">
    <source>
        <dbReference type="EMBL" id="WXK77127.1"/>
    </source>
</evidence>
<dbReference type="GO" id="GO:0016787">
    <property type="term" value="F:hydrolase activity"/>
    <property type="evidence" value="ECO:0007669"/>
    <property type="project" value="UniProtKB-KW"/>
</dbReference>
<organism evidence="4 5">
    <name type="scientific">Streptomyces sirii</name>
    <dbReference type="NCBI Taxonomy" id="3127701"/>
    <lineage>
        <taxon>Bacteria</taxon>
        <taxon>Bacillati</taxon>
        <taxon>Actinomycetota</taxon>
        <taxon>Actinomycetes</taxon>
        <taxon>Kitasatosporales</taxon>
        <taxon>Streptomycetaceae</taxon>
        <taxon>Streptomyces</taxon>
    </lineage>
</organism>
<dbReference type="PANTHER" id="PTHR37981">
    <property type="entry name" value="LIPASE 2"/>
    <property type="match status" value="1"/>
</dbReference>